<evidence type="ECO:0000313" key="2">
    <source>
        <dbReference type="EMBL" id="OGK31116.1"/>
    </source>
</evidence>
<dbReference type="InterPro" id="IPR002744">
    <property type="entry name" value="MIP18-like"/>
</dbReference>
<dbReference type="Gene3D" id="3.30.300.130">
    <property type="entry name" value="Fe-S cluster assembly (FSCA)"/>
    <property type="match status" value="1"/>
</dbReference>
<name>A0A1F7HJG5_9BACT</name>
<reference evidence="2 3" key="1">
    <citation type="journal article" date="2016" name="Nat. Commun.">
        <title>Thousands of microbial genomes shed light on interconnected biogeochemical processes in an aquifer system.</title>
        <authorList>
            <person name="Anantharaman K."/>
            <person name="Brown C.T."/>
            <person name="Hug L.A."/>
            <person name="Sharon I."/>
            <person name="Castelle C.J."/>
            <person name="Probst A.J."/>
            <person name="Thomas B.C."/>
            <person name="Singh A."/>
            <person name="Wilkins M.J."/>
            <person name="Karaoz U."/>
            <person name="Brodie E.L."/>
            <person name="Williams K.H."/>
            <person name="Hubbard S.S."/>
            <person name="Banfield J.F."/>
        </authorList>
    </citation>
    <scope>NUCLEOTIDE SEQUENCE [LARGE SCALE GENOMIC DNA]</scope>
</reference>
<dbReference type="AlphaFoldDB" id="A0A1F7HJG5"/>
<dbReference type="SUPFAM" id="SSF117916">
    <property type="entry name" value="Fe-S cluster assembly (FSCA) domain-like"/>
    <property type="match status" value="1"/>
</dbReference>
<dbReference type="Pfam" id="PF01883">
    <property type="entry name" value="FeS_assembly_P"/>
    <property type="match status" value="1"/>
</dbReference>
<organism evidence="2 3">
    <name type="scientific">Candidatus Roizmanbacteria bacterium RIFCSPHIGHO2_12_FULL_33_9</name>
    <dbReference type="NCBI Taxonomy" id="1802045"/>
    <lineage>
        <taxon>Bacteria</taxon>
        <taxon>Candidatus Roizmaniibacteriota</taxon>
    </lineage>
</organism>
<evidence type="ECO:0000313" key="3">
    <source>
        <dbReference type="Proteomes" id="UP000177199"/>
    </source>
</evidence>
<proteinExistence type="predicted"/>
<comment type="caution">
    <text evidence="2">The sequence shown here is derived from an EMBL/GenBank/DDBJ whole genome shotgun (WGS) entry which is preliminary data.</text>
</comment>
<gene>
    <name evidence="2" type="ORF">A3F29_03795</name>
</gene>
<dbReference type="Proteomes" id="UP000177199">
    <property type="component" value="Unassembled WGS sequence"/>
</dbReference>
<dbReference type="EMBL" id="MFZV01000021">
    <property type="protein sequence ID" value="OGK31116.1"/>
    <property type="molecule type" value="Genomic_DNA"/>
</dbReference>
<dbReference type="InterPro" id="IPR052339">
    <property type="entry name" value="Fe-S_Maturation_MIP18"/>
</dbReference>
<evidence type="ECO:0000259" key="1">
    <source>
        <dbReference type="Pfam" id="PF01883"/>
    </source>
</evidence>
<feature type="domain" description="MIP18 family-like" evidence="1">
    <location>
        <begin position="4"/>
        <end position="70"/>
    </location>
</feature>
<dbReference type="InterPro" id="IPR034904">
    <property type="entry name" value="FSCA_dom_sf"/>
</dbReference>
<accession>A0A1F7HJG5</accession>
<dbReference type="PANTHER" id="PTHR42831:SF1">
    <property type="entry name" value="FE-S PROTEIN MATURATION AUXILIARY FACTOR YITW"/>
    <property type="match status" value="1"/>
</dbReference>
<protein>
    <recommendedName>
        <fullName evidence="1">MIP18 family-like domain-containing protein</fullName>
    </recommendedName>
</protein>
<sequence>MNMKDEIKKRLKNVLDPELNISIVDLGLIYDIKINKKKGVKIIMTLTTIGCPLFPIIENEVKRSLKDLKLKNLELVLTFDPPWTMDMMSQESKLALGF</sequence>
<dbReference type="PANTHER" id="PTHR42831">
    <property type="entry name" value="FE-S PROTEIN MATURATION AUXILIARY FACTOR YITW"/>
    <property type="match status" value="1"/>
</dbReference>